<protein>
    <submittedName>
        <fullName evidence="1">Uncharacterized protein</fullName>
    </submittedName>
</protein>
<proteinExistence type="predicted"/>
<evidence type="ECO:0000313" key="2">
    <source>
        <dbReference type="Proteomes" id="UP000027632"/>
    </source>
</evidence>
<evidence type="ECO:0000313" key="1">
    <source>
        <dbReference type="EMBL" id="KEG37897.1"/>
    </source>
</evidence>
<reference evidence="1 2" key="1">
    <citation type="submission" date="2014-04" db="EMBL/GenBank/DDBJ databases">
        <title>Draft genome sequence of the novel Streptomyces griseorubens JSD-1 playing a role in carbon and nitrogen cycle.</title>
        <authorList>
            <consortium name="Shanghai Jiao Tong University"/>
            <person name="Feng H."/>
            <person name="Sun Y."/>
            <person name="Zhi Y."/>
            <person name="Mao L."/>
            <person name="Luo Y."/>
            <person name="Wei X."/>
            <person name="Zhou P."/>
        </authorList>
    </citation>
    <scope>NUCLEOTIDE SEQUENCE [LARGE SCALE GENOMIC DNA]</scope>
    <source>
        <strain evidence="1 2">JSD-1</strain>
    </source>
</reference>
<keyword evidence="2" id="KW-1185">Reference proteome</keyword>
<dbReference type="Proteomes" id="UP000027632">
    <property type="component" value="Unassembled WGS sequence"/>
</dbReference>
<sequence>MNYRDPADFTGQRVIVVEGNSAPRSQTDLTLDGHVETTWVSRRPPQFLPDDLDGRALFDVATARRRALDTGHGDTGGVALLGDTWSYHRSVPPAAASSSGMMPPPKTTMSDAYSCWSSFTTSVNAVV</sequence>
<dbReference type="EMBL" id="JJMG01000246">
    <property type="protein sequence ID" value="KEG37897.1"/>
    <property type="molecule type" value="Genomic_DNA"/>
</dbReference>
<dbReference type="Gene3D" id="3.50.50.60">
    <property type="entry name" value="FAD/NAD(P)-binding domain"/>
    <property type="match status" value="1"/>
</dbReference>
<organism evidence="1 2">
    <name type="scientific">Streptomyces griseorubens</name>
    <dbReference type="NCBI Taxonomy" id="66897"/>
    <lineage>
        <taxon>Bacteria</taxon>
        <taxon>Bacillati</taxon>
        <taxon>Actinomycetota</taxon>
        <taxon>Actinomycetes</taxon>
        <taxon>Kitasatosporales</taxon>
        <taxon>Streptomycetaceae</taxon>
        <taxon>Streptomyces</taxon>
        <taxon>Streptomyces althioticus group</taxon>
    </lineage>
</organism>
<dbReference type="InterPro" id="IPR036188">
    <property type="entry name" value="FAD/NAD-bd_sf"/>
</dbReference>
<name>A0ABR4SRS0_9ACTN</name>
<comment type="caution">
    <text evidence="1">The sequence shown here is derived from an EMBL/GenBank/DDBJ whole genome shotgun (WGS) entry which is preliminary data.</text>
</comment>
<gene>
    <name evidence="1" type="ORF">DJ64_24450</name>
</gene>
<accession>A0ABR4SRS0</accession>